<dbReference type="EMBL" id="JAZHXI010000002">
    <property type="protein sequence ID" value="KAL2074650.1"/>
    <property type="molecule type" value="Genomic_DNA"/>
</dbReference>
<comment type="caution">
    <text evidence="1">The sequence shown here is derived from an EMBL/GenBank/DDBJ whole genome shotgun (WGS) entry which is preliminary data.</text>
</comment>
<accession>A0ABR4CXK7</accession>
<gene>
    <name evidence="1" type="ORF">VTL71DRAFT_8429</name>
</gene>
<name>A0ABR4CXK7_9HELO</name>
<reference evidence="1 2" key="1">
    <citation type="journal article" date="2024" name="Commun. Biol.">
        <title>Comparative genomic analysis of thermophilic fungi reveals convergent evolutionary adaptations and gene losses.</title>
        <authorList>
            <person name="Steindorff A.S."/>
            <person name="Aguilar-Pontes M.V."/>
            <person name="Robinson A.J."/>
            <person name="Andreopoulos B."/>
            <person name="LaButti K."/>
            <person name="Kuo A."/>
            <person name="Mondo S."/>
            <person name="Riley R."/>
            <person name="Otillar R."/>
            <person name="Haridas S."/>
            <person name="Lipzen A."/>
            <person name="Grimwood J."/>
            <person name="Schmutz J."/>
            <person name="Clum A."/>
            <person name="Reid I.D."/>
            <person name="Moisan M.C."/>
            <person name="Butler G."/>
            <person name="Nguyen T.T.M."/>
            <person name="Dewar K."/>
            <person name="Conant G."/>
            <person name="Drula E."/>
            <person name="Henrissat B."/>
            <person name="Hansel C."/>
            <person name="Singer S."/>
            <person name="Hutchinson M.I."/>
            <person name="de Vries R.P."/>
            <person name="Natvig D.O."/>
            <person name="Powell A.J."/>
            <person name="Tsang A."/>
            <person name="Grigoriev I.V."/>
        </authorList>
    </citation>
    <scope>NUCLEOTIDE SEQUENCE [LARGE SCALE GENOMIC DNA]</scope>
    <source>
        <strain evidence="1 2">CBS 494.80</strain>
    </source>
</reference>
<dbReference type="Proteomes" id="UP001595075">
    <property type="component" value="Unassembled WGS sequence"/>
</dbReference>
<proteinExistence type="predicted"/>
<protein>
    <submittedName>
        <fullName evidence="1">Uncharacterized protein</fullName>
    </submittedName>
</protein>
<sequence>MPPGTSTVKEHQALLIWIKSWAVELAKLCAVPMLVPCNRCTKHCFVLAPRPPRPQHVPPRDQVSRK</sequence>
<organism evidence="1 2">
    <name type="scientific">Oculimacula yallundae</name>
    <dbReference type="NCBI Taxonomy" id="86028"/>
    <lineage>
        <taxon>Eukaryota</taxon>
        <taxon>Fungi</taxon>
        <taxon>Dikarya</taxon>
        <taxon>Ascomycota</taxon>
        <taxon>Pezizomycotina</taxon>
        <taxon>Leotiomycetes</taxon>
        <taxon>Helotiales</taxon>
        <taxon>Ploettnerulaceae</taxon>
        <taxon>Oculimacula</taxon>
    </lineage>
</organism>
<evidence type="ECO:0000313" key="2">
    <source>
        <dbReference type="Proteomes" id="UP001595075"/>
    </source>
</evidence>
<evidence type="ECO:0000313" key="1">
    <source>
        <dbReference type="EMBL" id="KAL2074650.1"/>
    </source>
</evidence>
<keyword evidence="2" id="KW-1185">Reference proteome</keyword>